<dbReference type="OrthoDB" id="6247875at2759"/>
<dbReference type="Proteomes" id="UP000217199">
    <property type="component" value="Unassembled WGS sequence"/>
</dbReference>
<dbReference type="AlphaFoldDB" id="A0A286U9G3"/>
<dbReference type="SMART" id="SM00398">
    <property type="entry name" value="HMG"/>
    <property type="match status" value="1"/>
</dbReference>
<feature type="compositionally biased region" description="Polar residues" evidence="2">
    <location>
        <begin position="97"/>
        <end position="125"/>
    </location>
</feature>
<keyword evidence="1" id="KW-0238">DNA-binding</keyword>
<accession>A0A286U9G3</accession>
<keyword evidence="5" id="KW-1185">Reference proteome</keyword>
<feature type="compositionally biased region" description="Basic and acidic residues" evidence="2">
    <location>
        <begin position="186"/>
        <end position="196"/>
    </location>
</feature>
<keyword evidence="1" id="KW-0539">Nucleus</keyword>
<dbReference type="GO" id="GO:0005634">
    <property type="term" value="C:nucleus"/>
    <property type="evidence" value="ECO:0007669"/>
    <property type="project" value="UniProtKB-UniRule"/>
</dbReference>
<sequence>MNVTYPRRSPNAFLIFRSYLISHGQFPPGTNQHEISRFAAEKWRKMGDEEKAMYFAIAEKEKLNDPQPKKRWKRDRVRSRRKGGGVASEVRRDDQSSDYPGSSSQESVSHADCSQSSGSNLNSDDFSPPYTITPAQTPANSASLPELSNITNALALDHTGIVTPRPKYPPPSWIFSTDKPATPISEQKDGGVDNHATEITTF</sequence>
<dbReference type="EMBL" id="NBII01000008">
    <property type="protein sequence ID" value="PAV16231.1"/>
    <property type="molecule type" value="Genomic_DNA"/>
</dbReference>
<evidence type="ECO:0000313" key="4">
    <source>
        <dbReference type="EMBL" id="PAV16231.1"/>
    </source>
</evidence>
<feature type="region of interest" description="Disordered" evidence="2">
    <location>
        <begin position="162"/>
        <end position="202"/>
    </location>
</feature>
<dbReference type="PROSITE" id="PS50118">
    <property type="entry name" value="HMG_BOX_2"/>
    <property type="match status" value="1"/>
</dbReference>
<feature type="compositionally biased region" description="Polar residues" evidence="2">
    <location>
        <begin position="133"/>
        <end position="143"/>
    </location>
</feature>
<evidence type="ECO:0000313" key="5">
    <source>
        <dbReference type="Proteomes" id="UP000217199"/>
    </source>
</evidence>
<organism evidence="4 5">
    <name type="scientific">Pyrrhoderma noxium</name>
    <dbReference type="NCBI Taxonomy" id="2282107"/>
    <lineage>
        <taxon>Eukaryota</taxon>
        <taxon>Fungi</taxon>
        <taxon>Dikarya</taxon>
        <taxon>Basidiomycota</taxon>
        <taxon>Agaricomycotina</taxon>
        <taxon>Agaricomycetes</taxon>
        <taxon>Hymenochaetales</taxon>
        <taxon>Hymenochaetaceae</taxon>
        <taxon>Pyrrhoderma</taxon>
    </lineage>
</organism>
<proteinExistence type="predicted"/>
<name>A0A286U9G3_9AGAM</name>
<feature type="region of interest" description="Disordered" evidence="2">
    <location>
        <begin position="63"/>
        <end position="143"/>
    </location>
</feature>
<reference evidence="4 5" key="1">
    <citation type="journal article" date="2017" name="Mol. Ecol.">
        <title>Comparative and population genomic landscape of Phellinus noxius: A hypervariable fungus causing root rot in trees.</title>
        <authorList>
            <person name="Chung C.L."/>
            <person name="Lee T.J."/>
            <person name="Akiba M."/>
            <person name="Lee H.H."/>
            <person name="Kuo T.H."/>
            <person name="Liu D."/>
            <person name="Ke H.M."/>
            <person name="Yokoi T."/>
            <person name="Roa M.B."/>
            <person name="Lu M.J."/>
            <person name="Chang Y.Y."/>
            <person name="Ann P.J."/>
            <person name="Tsai J.N."/>
            <person name="Chen C.Y."/>
            <person name="Tzean S.S."/>
            <person name="Ota Y."/>
            <person name="Hattori T."/>
            <person name="Sahashi N."/>
            <person name="Liou R.F."/>
            <person name="Kikuchi T."/>
            <person name="Tsai I.J."/>
        </authorList>
    </citation>
    <scope>NUCLEOTIDE SEQUENCE [LARGE SCALE GENOMIC DNA]</scope>
    <source>
        <strain evidence="4 5">FFPRI411160</strain>
    </source>
</reference>
<evidence type="ECO:0000259" key="3">
    <source>
        <dbReference type="PROSITE" id="PS50118"/>
    </source>
</evidence>
<feature type="compositionally biased region" description="Basic residues" evidence="2">
    <location>
        <begin position="69"/>
        <end position="83"/>
    </location>
</feature>
<dbReference type="InterPro" id="IPR036910">
    <property type="entry name" value="HMG_box_dom_sf"/>
</dbReference>
<comment type="caution">
    <text evidence="4">The sequence shown here is derived from an EMBL/GenBank/DDBJ whole genome shotgun (WGS) entry which is preliminary data.</text>
</comment>
<dbReference type="InParanoid" id="A0A286U9G3"/>
<dbReference type="Pfam" id="PF00505">
    <property type="entry name" value="HMG_box"/>
    <property type="match status" value="1"/>
</dbReference>
<feature type="DNA-binding region" description="HMG box" evidence="1">
    <location>
        <begin position="6"/>
        <end position="73"/>
    </location>
</feature>
<feature type="domain" description="HMG box" evidence="3">
    <location>
        <begin position="6"/>
        <end position="73"/>
    </location>
</feature>
<evidence type="ECO:0000256" key="1">
    <source>
        <dbReference type="PROSITE-ProRule" id="PRU00267"/>
    </source>
</evidence>
<gene>
    <name evidence="4" type="ORF">PNOK_0785100</name>
</gene>
<dbReference type="Gene3D" id="1.10.30.10">
    <property type="entry name" value="High mobility group box domain"/>
    <property type="match status" value="1"/>
</dbReference>
<evidence type="ECO:0000256" key="2">
    <source>
        <dbReference type="SAM" id="MobiDB-lite"/>
    </source>
</evidence>
<protein>
    <recommendedName>
        <fullName evidence="3">HMG box domain-containing protein</fullName>
    </recommendedName>
</protein>
<dbReference type="SUPFAM" id="SSF47095">
    <property type="entry name" value="HMG-box"/>
    <property type="match status" value="1"/>
</dbReference>
<dbReference type="GO" id="GO:0003677">
    <property type="term" value="F:DNA binding"/>
    <property type="evidence" value="ECO:0007669"/>
    <property type="project" value="UniProtKB-UniRule"/>
</dbReference>
<dbReference type="InterPro" id="IPR009071">
    <property type="entry name" value="HMG_box_dom"/>
</dbReference>